<dbReference type="AlphaFoldDB" id="A0A0F9VRU0"/>
<sequence>MTISALLKELNDWMNRRWDIEAFPVPKPTLNRLIRIAEAAADVVEEAKVYGSGQISSGRIKVLARALRGDVGRSEGEGT</sequence>
<dbReference type="EMBL" id="LAZR01000448">
    <property type="protein sequence ID" value="KKN68483.1"/>
    <property type="molecule type" value="Genomic_DNA"/>
</dbReference>
<organism evidence="1">
    <name type="scientific">marine sediment metagenome</name>
    <dbReference type="NCBI Taxonomy" id="412755"/>
    <lineage>
        <taxon>unclassified sequences</taxon>
        <taxon>metagenomes</taxon>
        <taxon>ecological metagenomes</taxon>
    </lineage>
</organism>
<protein>
    <submittedName>
        <fullName evidence="1">Uncharacterized protein</fullName>
    </submittedName>
</protein>
<comment type="caution">
    <text evidence="1">The sequence shown here is derived from an EMBL/GenBank/DDBJ whole genome shotgun (WGS) entry which is preliminary data.</text>
</comment>
<proteinExistence type="predicted"/>
<gene>
    <name evidence="1" type="ORF">LCGC14_0451190</name>
</gene>
<name>A0A0F9VRU0_9ZZZZ</name>
<reference evidence="1" key="1">
    <citation type="journal article" date="2015" name="Nature">
        <title>Complex archaea that bridge the gap between prokaryotes and eukaryotes.</title>
        <authorList>
            <person name="Spang A."/>
            <person name="Saw J.H."/>
            <person name="Jorgensen S.L."/>
            <person name="Zaremba-Niedzwiedzka K."/>
            <person name="Martijn J."/>
            <person name="Lind A.E."/>
            <person name="van Eijk R."/>
            <person name="Schleper C."/>
            <person name="Guy L."/>
            <person name="Ettema T.J."/>
        </authorList>
    </citation>
    <scope>NUCLEOTIDE SEQUENCE</scope>
</reference>
<accession>A0A0F9VRU0</accession>
<evidence type="ECO:0000313" key="1">
    <source>
        <dbReference type="EMBL" id="KKN68483.1"/>
    </source>
</evidence>